<evidence type="ECO:0000256" key="2">
    <source>
        <dbReference type="ARBA" id="ARBA00022448"/>
    </source>
</evidence>
<dbReference type="InterPro" id="IPR050524">
    <property type="entry name" value="APC_YAT"/>
</dbReference>
<feature type="compositionally biased region" description="Polar residues" evidence="7">
    <location>
        <begin position="17"/>
        <end position="27"/>
    </location>
</feature>
<accession>A0A7D8UM25</accession>
<feature type="transmembrane region" description="Helical" evidence="8">
    <location>
        <begin position="282"/>
        <end position="301"/>
    </location>
</feature>
<dbReference type="PANTHER" id="PTHR43341:SF39">
    <property type="entry name" value="AMINO ACID TRANSPORTER (EUROFUNG)-RELATED"/>
    <property type="match status" value="1"/>
</dbReference>
<evidence type="ECO:0000313" key="10">
    <source>
        <dbReference type="EMBL" id="TVY51847.1"/>
    </source>
</evidence>
<feature type="region of interest" description="Disordered" evidence="7">
    <location>
        <begin position="1"/>
        <end position="33"/>
    </location>
</feature>
<evidence type="ECO:0000256" key="6">
    <source>
        <dbReference type="ARBA" id="ARBA00023136"/>
    </source>
</evidence>
<dbReference type="GO" id="GO:0015171">
    <property type="term" value="F:amino acid transmembrane transporter activity"/>
    <property type="evidence" value="ECO:0007669"/>
    <property type="project" value="TreeGrafter"/>
</dbReference>
<evidence type="ECO:0000256" key="1">
    <source>
        <dbReference type="ARBA" id="ARBA00004141"/>
    </source>
</evidence>
<dbReference type="PANTHER" id="PTHR43341">
    <property type="entry name" value="AMINO ACID PERMEASE"/>
    <property type="match status" value="1"/>
</dbReference>
<feature type="transmembrane region" description="Helical" evidence="8">
    <location>
        <begin position="79"/>
        <end position="99"/>
    </location>
</feature>
<reference evidence="10 11" key="1">
    <citation type="submission" date="2018-05" db="EMBL/GenBank/DDBJ databases">
        <title>Whole genome sequencing for identification of molecular markers to develop diagnostic detection tools for the regulated plant pathogen Lachnellula willkommii.</title>
        <authorList>
            <person name="Giroux E."/>
            <person name="Bilodeau G."/>
        </authorList>
    </citation>
    <scope>NUCLEOTIDE SEQUENCE [LARGE SCALE GENOMIC DNA]</scope>
    <source>
        <strain evidence="10 11">CBS 625.97</strain>
    </source>
</reference>
<feature type="transmembrane region" description="Helical" evidence="8">
    <location>
        <begin position="161"/>
        <end position="182"/>
    </location>
</feature>
<sequence length="554" mass="60715">MAVPVSSFDDEDKEVTATITQSPGSHSQDIEDGSILPRESSSIKRDLKGRHINMIAIAGMIGTGLFLASGKVIVTAGPVGALLAYFFMGLITSGVSFTTGEISSFMPLSGGFVRHATRFVEPALGAALGWNFWYSLCVTAPAELSAAATLVQFWRPDINPAVWLSVFIVCIVVINFAGARLYGESEVVFASIKILLILGLIIAGIVVDLGGGPDHDRLGFRYWKNPGAFNTFLVDGNTGRFLAFWSTLVSAAFSYNNIQVVSLAGAETINPRKIIPQAVKKTFYRVIIFYVISIFVVGIIVPSNDASLKISSGTAAESPFVIAFQRAGISALPSIINAVVCTSAVSSGSACIFLASRTLYGLSDEGQAPKIFMRCNRFGTPYVAVAASLALTPIVYMSVSTNASVVFGWFVNITTVSGLISWAAIEITYLRFYYAMEAQNYSRDELPYKSAFQPYTAWATGFILIVIIFFSGFYVFFPGQWNISSFLSTYINIPIFLGLYIFFKFYMKSKIIPLDEINLADEFDLIRLEKTAIVEEELEKANRSFWLRLYHKIF</sequence>
<dbReference type="Proteomes" id="UP000481288">
    <property type="component" value="Unassembled WGS sequence"/>
</dbReference>
<keyword evidence="5 8" id="KW-1133">Transmembrane helix</keyword>
<evidence type="ECO:0000256" key="8">
    <source>
        <dbReference type="SAM" id="Phobius"/>
    </source>
</evidence>
<keyword evidence="2" id="KW-0813">Transport</keyword>
<comment type="subcellular location">
    <subcellularLocation>
        <location evidence="1">Membrane</location>
        <topology evidence="1">Multi-pass membrane protein</topology>
    </subcellularLocation>
</comment>
<feature type="transmembrane region" description="Helical" evidence="8">
    <location>
        <begin position="405"/>
        <end position="434"/>
    </location>
</feature>
<evidence type="ECO:0000313" key="11">
    <source>
        <dbReference type="Proteomes" id="UP000481288"/>
    </source>
</evidence>
<evidence type="ECO:0000259" key="9">
    <source>
        <dbReference type="Pfam" id="PF00324"/>
    </source>
</evidence>
<dbReference type="PIRSF" id="PIRSF006060">
    <property type="entry name" value="AA_transporter"/>
    <property type="match status" value="1"/>
</dbReference>
<dbReference type="Pfam" id="PF00324">
    <property type="entry name" value="AA_permease"/>
    <property type="match status" value="1"/>
</dbReference>
<feature type="transmembrane region" description="Helical" evidence="8">
    <location>
        <begin position="52"/>
        <end position="73"/>
    </location>
</feature>
<dbReference type="FunFam" id="1.20.1740.10:FF:000006">
    <property type="entry name" value="General amino acid permease"/>
    <property type="match status" value="1"/>
</dbReference>
<dbReference type="AlphaFoldDB" id="A0A7D8UM25"/>
<dbReference type="Gene3D" id="1.20.1740.10">
    <property type="entry name" value="Amino acid/polyamine transporter I"/>
    <property type="match status" value="1"/>
</dbReference>
<feature type="transmembrane region" description="Helical" evidence="8">
    <location>
        <begin position="335"/>
        <end position="360"/>
    </location>
</feature>
<protein>
    <submittedName>
        <fullName evidence="10">Lysine-specific permease</fullName>
    </submittedName>
</protein>
<keyword evidence="11" id="KW-1185">Reference proteome</keyword>
<feature type="transmembrane region" description="Helical" evidence="8">
    <location>
        <begin position="455"/>
        <end position="477"/>
    </location>
</feature>
<dbReference type="OrthoDB" id="3900342at2759"/>
<dbReference type="GO" id="GO:0016020">
    <property type="term" value="C:membrane"/>
    <property type="evidence" value="ECO:0007669"/>
    <property type="project" value="UniProtKB-SubCell"/>
</dbReference>
<evidence type="ECO:0000256" key="4">
    <source>
        <dbReference type="ARBA" id="ARBA00022970"/>
    </source>
</evidence>
<feature type="transmembrane region" description="Helical" evidence="8">
    <location>
        <begin position="188"/>
        <end position="211"/>
    </location>
</feature>
<dbReference type="InterPro" id="IPR004841">
    <property type="entry name" value="AA-permease/SLC12A_dom"/>
</dbReference>
<name>A0A7D8UM25_9HELO</name>
<keyword evidence="4" id="KW-0029">Amino-acid transport</keyword>
<dbReference type="EMBL" id="QGMG01000721">
    <property type="protein sequence ID" value="TVY51847.1"/>
    <property type="molecule type" value="Genomic_DNA"/>
</dbReference>
<evidence type="ECO:0000256" key="3">
    <source>
        <dbReference type="ARBA" id="ARBA00022692"/>
    </source>
</evidence>
<feature type="transmembrane region" description="Helical" evidence="8">
    <location>
        <begin position="483"/>
        <end position="503"/>
    </location>
</feature>
<proteinExistence type="predicted"/>
<evidence type="ECO:0000256" key="7">
    <source>
        <dbReference type="SAM" id="MobiDB-lite"/>
    </source>
</evidence>
<feature type="transmembrane region" description="Helical" evidence="8">
    <location>
        <begin position="381"/>
        <end position="399"/>
    </location>
</feature>
<comment type="caution">
    <text evidence="10">The sequence shown here is derived from an EMBL/GenBank/DDBJ whole genome shotgun (WGS) entry which is preliminary data.</text>
</comment>
<evidence type="ECO:0000256" key="5">
    <source>
        <dbReference type="ARBA" id="ARBA00022989"/>
    </source>
</evidence>
<feature type="domain" description="Amino acid permease/ SLC12A" evidence="9">
    <location>
        <begin position="51"/>
        <end position="510"/>
    </location>
</feature>
<organism evidence="10 11">
    <name type="scientific">Lachnellula cervina</name>
    <dbReference type="NCBI Taxonomy" id="1316786"/>
    <lineage>
        <taxon>Eukaryota</taxon>
        <taxon>Fungi</taxon>
        <taxon>Dikarya</taxon>
        <taxon>Ascomycota</taxon>
        <taxon>Pezizomycotina</taxon>
        <taxon>Leotiomycetes</taxon>
        <taxon>Helotiales</taxon>
        <taxon>Lachnaceae</taxon>
        <taxon>Lachnellula</taxon>
    </lineage>
</organism>
<gene>
    <name evidence="10" type="primary">LYP1</name>
    <name evidence="10" type="ORF">LCER1_G004895</name>
</gene>
<keyword evidence="6 8" id="KW-0472">Membrane</keyword>
<keyword evidence="3 8" id="KW-0812">Transmembrane</keyword>